<keyword evidence="2" id="KW-1003">Cell membrane</keyword>
<keyword evidence="9" id="KW-1185">Reference proteome</keyword>
<dbReference type="EMBL" id="FXTP01000016">
    <property type="protein sequence ID" value="SMO93309.1"/>
    <property type="molecule type" value="Genomic_DNA"/>
</dbReference>
<feature type="transmembrane region" description="Helical" evidence="6">
    <location>
        <begin position="12"/>
        <end position="30"/>
    </location>
</feature>
<keyword evidence="5 6" id="KW-0472">Membrane</keyword>
<protein>
    <submittedName>
        <fullName evidence="8">Competence protein ComEC</fullName>
    </submittedName>
</protein>
<dbReference type="SUPFAM" id="SSF56281">
    <property type="entry name" value="Metallo-hydrolase/oxidoreductase"/>
    <property type="match status" value="1"/>
</dbReference>
<dbReference type="SMART" id="SM00849">
    <property type="entry name" value="Lactamase_B"/>
    <property type="match status" value="1"/>
</dbReference>
<sequence>MESRGTYQFPFSRYPAVRIALLLIAGILWHSYFQTKLFETVAIFVVILSLLILVEWYGHKRISQQWTFVANLFFMVLIVCFGVMRIAIHATKEVPAIVRLLQVSDWEEVRIKGKIVSISQTTAGKIRWDLQVEETTFGQVVSTYSYKARILAENADQKATLGDEVNLMGTNIPVSGKRNPLSFDYRKYLASQGIHTQIRLDRLLNITPNTNDKWTWLWWREQALELVEQNFSLKTADIAKALLIGYKQDLDSDSKKAFARAGLSHIMAVSGLHVGFIVAPFWIIIPWFWRRKYGKYLGLGFLICLLFLYAGITGFSASVMRASVMAGFLTYGKLFHKVHDSINLTAAAAIVLLIINPADLFNIGFQLSFSAVLIILLVLPMIQSKLPYALRIRWYGKPLMVAIVSLVVQFGLYPLQVYYFGEISLVSPLANALFIPLLGVVVPLSLVAVIAAAFLPVVGYVLNLPSLFFLSTMVEFVQQAATREWAWTTAYLHSYWLFGLWLFLILSIASSKIPALRWKLMNGSLGIACTMLILSLLQQSQPATLRVTYFDVGQGDAALVETPSGKTVLVDAGVWSPGYNSGWSVILPHLTAAGIERLDAVILSHPHADHIGGILELIGQVPIGVIYHSGFSYDSNLYTSSIEKAEEHDIPFRSVSAGDTLGIDPALLMLVLGPDGAIHSDDPNEHSVVLNIIYGESEFLFTGDAGEAQEHRLLGAYKNLLDTDVLKVGHHGSRTSSGTAFLESVTPELSIVSLAERNKFRHPHPEAVDRLGKSGTELLFTSRDKAVILESDGEEIRRVYWE</sequence>
<feature type="transmembrane region" description="Helical" evidence="6">
    <location>
        <begin position="520"/>
        <end position="537"/>
    </location>
</feature>
<dbReference type="InterPro" id="IPR052159">
    <property type="entry name" value="Competence_DNA_uptake"/>
</dbReference>
<keyword evidence="4 6" id="KW-1133">Transmembrane helix</keyword>
<feature type="transmembrane region" description="Helical" evidence="6">
    <location>
        <begin position="394"/>
        <end position="413"/>
    </location>
</feature>
<dbReference type="Pfam" id="PF00753">
    <property type="entry name" value="Lactamase_B"/>
    <property type="match status" value="1"/>
</dbReference>
<dbReference type="InterPro" id="IPR025405">
    <property type="entry name" value="DUF4131"/>
</dbReference>
<evidence type="ECO:0000313" key="9">
    <source>
        <dbReference type="Proteomes" id="UP000317557"/>
    </source>
</evidence>
<evidence type="ECO:0000256" key="4">
    <source>
        <dbReference type="ARBA" id="ARBA00022989"/>
    </source>
</evidence>
<dbReference type="NCBIfam" id="TIGR00360">
    <property type="entry name" value="ComEC_N-term"/>
    <property type="match status" value="1"/>
</dbReference>
<feature type="transmembrane region" description="Helical" evidence="6">
    <location>
        <begin position="68"/>
        <end position="88"/>
    </location>
</feature>
<dbReference type="InterPro" id="IPR001279">
    <property type="entry name" value="Metallo-B-lactamas"/>
</dbReference>
<feature type="domain" description="Metallo-beta-lactamase" evidence="7">
    <location>
        <begin position="554"/>
        <end position="756"/>
    </location>
</feature>
<dbReference type="NCBIfam" id="TIGR00361">
    <property type="entry name" value="ComEC_Rec2"/>
    <property type="match status" value="1"/>
</dbReference>
<dbReference type="GO" id="GO:0005886">
    <property type="term" value="C:plasma membrane"/>
    <property type="evidence" value="ECO:0007669"/>
    <property type="project" value="UniProtKB-SubCell"/>
</dbReference>
<keyword evidence="3 6" id="KW-0812">Transmembrane</keyword>
<feature type="transmembrane region" description="Helical" evidence="6">
    <location>
        <begin position="263"/>
        <end position="285"/>
    </location>
</feature>
<comment type="subcellular location">
    <subcellularLocation>
        <location evidence="1">Cell membrane</location>
        <topology evidence="1">Multi-pass membrane protein</topology>
    </subcellularLocation>
</comment>
<feature type="transmembrane region" description="Helical" evidence="6">
    <location>
        <begin position="37"/>
        <end position="56"/>
    </location>
</feature>
<dbReference type="AlphaFoldDB" id="A0A521FAY5"/>
<gene>
    <name evidence="8" type="ORF">SAMN06265219_11676</name>
</gene>
<accession>A0A521FAY5</accession>
<evidence type="ECO:0000313" key="8">
    <source>
        <dbReference type="EMBL" id="SMO93309.1"/>
    </source>
</evidence>
<evidence type="ECO:0000256" key="2">
    <source>
        <dbReference type="ARBA" id="ARBA00022475"/>
    </source>
</evidence>
<proteinExistence type="predicted"/>
<evidence type="ECO:0000256" key="1">
    <source>
        <dbReference type="ARBA" id="ARBA00004651"/>
    </source>
</evidence>
<evidence type="ECO:0000256" key="5">
    <source>
        <dbReference type="ARBA" id="ARBA00023136"/>
    </source>
</evidence>
<dbReference type="Proteomes" id="UP000317557">
    <property type="component" value="Unassembled WGS sequence"/>
</dbReference>
<feature type="transmembrane region" description="Helical" evidence="6">
    <location>
        <begin position="297"/>
        <end position="320"/>
    </location>
</feature>
<evidence type="ECO:0000259" key="7">
    <source>
        <dbReference type="SMART" id="SM00849"/>
    </source>
</evidence>
<feature type="transmembrane region" description="Helical" evidence="6">
    <location>
        <begin position="341"/>
        <end position="358"/>
    </location>
</feature>
<dbReference type="InterPro" id="IPR004797">
    <property type="entry name" value="Competence_ComEC/Rec2"/>
</dbReference>
<dbReference type="GO" id="GO:0030420">
    <property type="term" value="P:establishment of competence for transformation"/>
    <property type="evidence" value="ECO:0007669"/>
    <property type="project" value="InterPro"/>
</dbReference>
<feature type="transmembrane region" description="Helical" evidence="6">
    <location>
        <begin position="364"/>
        <end position="382"/>
    </location>
</feature>
<dbReference type="Pfam" id="PF03772">
    <property type="entry name" value="Competence"/>
    <property type="match status" value="1"/>
</dbReference>
<dbReference type="InterPro" id="IPR004477">
    <property type="entry name" value="ComEC_N"/>
</dbReference>
<feature type="transmembrane region" description="Helical" evidence="6">
    <location>
        <begin position="433"/>
        <end position="455"/>
    </location>
</feature>
<reference evidence="8 9" key="1">
    <citation type="submission" date="2017-05" db="EMBL/GenBank/DDBJ databases">
        <authorList>
            <person name="Varghese N."/>
            <person name="Submissions S."/>
        </authorList>
    </citation>
    <scope>NUCLEOTIDE SEQUENCE [LARGE SCALE GENOMIC DNA]</scope>
    <source>
        <strain evidence="8 9">DSM 21985</strain>
    </source>
</reference>
<evidence type="ECO:0000256" key="6">
    <source>
        <dbReference type="SAM" id="Phobius"/>
    </source>
</evidence>
<dbReference type="PANTHER" id="PTHR30619:SF7">
    <property type="entry name" value="BETA-LACTAMASE DOMAIN PROTEIN"/>
    <property type="match status" value="1"/>
</dbReference>
<dbReference type="RefSeq" id="WP_142455787.1">
    <property type="nucleotide sequence ID" value="NZ_FXTP01000016.1"/>
</dbReference>
<feature type="transmembrane region" description="Helical" evidence="6">
    <location>
        <begin position="490"/>
        <end position="508"/>
    </location>
</feature>
<dbReference type="InterPro" id="IPR035681">
    <property type="entry name" value="ComA-like_MBL"/>
</dbReference>
<evidence type="ECO:0000256" key="3">
    <source>
        <dbReference type="ARBA" id="ARBA00022692"/>
    </source>
</evidence>
<dbReference type="Gene3D" id="3.60.15.10">
    <property type="entry name" value="Ribonuclease Z/Hydroxyacylglutathione hydrolase-like"/>
    <property type="match status" value="1"/>
</dbReference>
<dbReference type="OrthoDB" id="9761531at2"/>
<organism evidence="8 9">
    <name type="scientific">Gracilimonas mengyeensis</name>
    <dbReference type="NCBI Taxonomy" id="1302730"/>
    <lineage>
        <taxon>Bacteria</taxon>
        <taxon>Pseudomonadati</taxon>
        <taxon>Balneolota</taxon>
        <taxon>Balneolia</taxon>
        <taxon>Balneolales</taxon>
        <taxon>Balneolaceae</taxon>
        <taxon>Gracilimonas</taxon>
    </lineage>
</organism>
<dbReference type="InterPro" id="IPR036866">
    <property type="entry name" value="RibonucZ/Hydroxyglut_hydro"/>
</dbReference>
<dbReference type="PANTHER" id="PTHR30619">
    <property type="entry name" value="DNA INTERNALIZATION/COMPETENCE PROTEIN COMEC/REC2"/>
    <property type="match status" value="1"/>
</dbReference>
<dbReference type="Pfam" id="PF13567">
    <property type="entry name" value="DUF4131"/>
    <property type="match status" value="1"/>
</dbReference>
<name>A0A521FAY5_9BACT</name>
<dbReference type="CDD" id="cd07731">
    <property type="entry name" value="ComA-like_MBL-fold"/>
    <property type="match status" value="1"/>
</dbReference>